<keyword evidence="4" id="KW-1185">Reference proteome</keyword>
<dbReference type="Pfam" id="PF02221">
    <property type="entry name" value="E1_DerP2_DerF2"/>
    <property type="match status" value="1"/>
</dbReference>
<dbReference type="InterPro" id="IPR014756">
    <property type="entry name" value="Ig_E-set"/>
</dbReference>
<proteinExistence type="predicted"/>
<dbReference type="EMBL" id="CAJVPJ010003938">
    <property type="protein sequence ID" value="CAG8646608.1"/>
    <property type="molecule type" value="Genomic_DNA"/>
</dbReference>
<dbReference type="SUPFAM" id="SSF81296">
    <property type="entry name" value="E set domains"/>
    <property type="match status" value="1"/>
</dbReference>
<feature type="non-terminal residue" evidence="3">
    <location>
        <position position="103"/>
    </location>
</feature>
<gene>
    <name evidence="3" type="ORF">POCULU_LOCUS9717</name>
</gene>
<organism evidence="3 4">
    <name type="scientific">Paraglomus occultum</name>
    <dbReference type="NCBI Taxonomy" id="144539"/>
    <lineage>
        <taxon>Eukaryota</taxon>
        <taxon>Fungi</taxon>
        <taxon>Fungi incertae sedis</taxon>
        <taxon>Mucoromycota</taxon>
        <taxon>Glomeromycotina</taxon>
        <taxon>Glomeromycetes</taxon>
        <taxon>Paraglomerales</taxon>
        <taxon>Paraglomeraceae</taxon>
        <taxon>Paraglomus</taxon>
    </lineage>
</organism>
<feature type="non-terminal residue" evidence="3">
    <location>
        <position position="1"/>
    </location>
</feature>
<name>A0A9N9H4H1_9GLOM</name>
<evidence type="ECO:0000256" key="1">
    <source>
        <dbReference type="ARBA" id="ARBA00016056"/>
    </source>
</evidence>
<dbReference type="InterPro" id="IPR003172">
    <property type="entry name" value="ML_dom"/>
</dbReference>
<dbReference type="AlphaFoldDB" id="A0A9N9H4H1"/>
<reference evidence="3" key="1">
    <citation type="submission" date="2021-06" db="EMBL/GenBank/DDBJ databases">
        <authorList>
            <person name="Kallberg Y."/>
            <person name="Tangrot J."/>
            <person name="Rosling A."/>
        </authorList>
    </citation>
    <scope>NUCLEOTIDE SEQUENCE</scope>
    <source>
        <strain evidence="3">IA702</strain>
    </source>
</reference>
<comment type="caution">
    <text evidence="3">The sequence shown here is derived from an EMBL/GenBank/DDBJ whole genome shotgun (WGS) entry which is preliminary data.</text>
</comment>
<accession>A0A9N9H4H1</accession>
<feature type="domain" description="MD-2-related lipid-recognition" evidence="2">
    <location>
        <begin position="8"/>
        <end position="87"/>
    </location>
</feature>
<evidence type="ECO:0000259" key="2">
    <source>
        <dbReference type="Pfam" id="PF02221"/>
    </source>
</evidence>
<sequence length="103" mass="11378">AFPKIEAVITPDPPVRGQKEIFTVFGTVPATINQDNEVYLRFFSEGDVIASFHIPACGPNSLQQCPINNGSFFIVPFSVQVPDYLPNPYDMMVQVGDPDHIPL</sequence>
<evidence type="ECO:0000313" key="4">
    <source>
        <dbReference type="Proteomes" id="UP000789572"/>
    </source>
</evidence>
<dbReference type="Proteomes" id="UP000789572">
    <property type="component" value="Unassembled WGS sequence"/>
</dbReference>
<evidence type="ECO:0000313" key="3">
    <source>
        <dbReference type="EMBL" id="CAG8646608.1"/>
    </source>
</evidence>
<protein>
    <recommendedName>
        <fullName evidence="1">Phosphatidylglycerol/phosphatidylinositol transfer protein</fullName>
    </recommendedName>
</protein>